<comment type="pathway">
    <text evidence="1 4">Glycan biosynthesis; trehalose biosynthesis.</text>
</comment>
<dbReference type="InterPro" id="IPR003337">
    <property type="entry name" value="Trehalose_PPase"/>
</dbReference>
<evidence type="ECO:0000256" key="4">
    <source>
        <dbReference type="RuleBase" id="RU361117"/>
    </source>
</evidence>
<dbReference type="InterPro" id="IPR006379">
    <property type="entry name" value="HAD-SF_hydro_IIB"/>
</dbReference>
<comment type="cofactor">
    <cofactor evidence="4">
        <name>Mg(2+)</name>
        <dbReference type="ChEBI" id="CHEBI:18420"/>
    </cofactor>
</comment>
<comment type="similarity">
    <text evidence="2 4">Belongs to the trehalose phosphatase family.</text>
</comment>
<dbReference type="PANTHER" id="PTHR43768:SF3">
    <property type="entry name" value="TREHALOSE 6-PHOSPHATE PHOSPHATASE"/>
    <property type="match status" value="1"/>
</dbReference>
<dbReference type="Gene3D" id="3.30.70.1020">
    <property type="entry name" value="Trehalose-6-phosphate phosphatase related protein, domain 2"/>
    <property type="match status" value="1"/>
</dbReference>
<gene>
    <name evidence="5" type="primary">otsB</name>
    <name evidence="5" type="ORF">CAGGBEG34_200102</name>
</gene>
<dbReference type="SUPFAM" id="SSF56784">
    <property type="entry name" value="HAD-like"/>
    <property type="match status" value="1"/>
</dbReference>
<dbReference type="EMBL" id="CAFB01000037">
    <property type="protein sequence ID" value="CCD29098.1"/>
    <property type="molecule type" value="Genomic_DNA"/>
</dbReference>
<dbReference type="InterPro" id="IPR023214">
    <property type="entry name" value="HAD_sf"/>
</dbReference>
<evidence type="ECO:0000256" key="3">
    <source>
        <dbReference type="ARBA" id="ARBA00022801"/>
    </source>
</evidence>
<dbReference type="STRING" id="1070319.CAGGBEG34_200102"/>
<dbReference type="AlphaFoldDB" id="G2J8K1"/>
<keyword evidence="4" id="KW-0479">Metal-binding</keyword>
<dbReference type="InterPro" id="IPR044651">
    <property type="entry name" value="OTSB-like"/>
</dbReference>
<dbReference type="OrthoDB" id="9814913at2"/>
<organism evidence="5 6">
    <name type="scientific">Candidatus Glomeribacter gigasporarum BEG34</name>
    <dbReference type="NCBI Taxonomy" id="1070319"/>
    <lineage>
        <taxon>Bacteria</taxon>
        <taxon>Pseudomonadati</taxon>
        <taxon>Pseudomonadota</taxon>
        <taxon>Betaproteobacteria</taxon>
        <taxon>Burkholderiales</taxon>
        <taxon>Burkholderiaceae</taxon>
        <taxon>Candidatus Glomeribacter</taxon>
    </lineage>
</organism>
<keyword evidence="4" id="KW-0460">Magnesium</keyword>
<dbReference type="Pfam" id="PF02358">
    <property type="entry name" value="Trehalose_PPase"/>
    <property type="match status" value="1"/>
</dbReference>
<evidence type="ECO:0000256" key="2">
    <source>
        <dbReference type="ARBA" id="ARBA00008770"/>
    </source>
</evidence>
<evidence type="ECO:0000256" key="1">
    <source>
        <dbReference type="ARBA" id="ARBA00005199"/>
    </source>
</evidence>
<dbReference type="Gene3D" id="3.40.50.1000">
    <property type="entry name" value="HAD superfamily/HAD-like"/>
    <property type="match status" value="1"/>
</dbReference>
<proteinExistence type="inferred from homology"/>
<accession>G2J8K1</accession>
<dbReference type="PANTHER" id="PTHR43768">
    <property type="entry name" value="TREHALOSE 6-PHOSPHATE PHOSPHATASE"/>
    <property type="match status" value="1"/>
</dbReference>
<protein>
    <recommendedName>
        <fullName evidence="4">Trehalose 6-phosphate phosphatase</fullName>
        <ecNumber evidence="4">3.1.3.12</ecNumber>
    </recommendedName>
</protein>
<comment type="function">
    <text evidence="4">Removes the phosphate from trehalose 6-phosphate to produce free trehalose.</text>
</comment>
<reference evidence="5 6" key="1">
    <citation type="submission" date="2011-08" db="EMBL/GenBank/DDBJ databases">
        <title>The genome of the obligate endobacterium of an arbuscular mycorrhizal fungus reveals an interphylum network of nutritional interactions.</title>
        <authorList>
            <person name="Ghignone S."/>
            <person name="Salvioli A."/>
            <person name="Anca I."/>
            <person name="Lumini E."/>
            <person name="Ortu G."/>
            <person name="Petiti L."/>
            <person name="Cruveiller S."/>
            <person name="Bianciotto V."/>
            <person name="Piffanelli P."/>
            <person name="Lanfranco L."/>
            <person name="Bonfante P."/>
        </authorList>
    </citation>
    <scope>NUCLEOTIDE SEQUENCE [LARGE SCALE GENOMIC DNA]</scope>
    <source>
        <strain evidence="5 6">BEG34</strain>
    </source>
</reference>
<comment type="caution">
    <text evidence="5">The sequence shown here is derived from an EMBL/GenBank/DDBJ whole genome shotgun (WGS) entry which is preliminary data.</text>
</comment>
<dbReference type="eggNOG" id="COG1877">
    <property type="taxonomic scope" value="Bacteria"/>
</dbReference>
<keyword evidence="3 4" id="KW-0378">Hydrolase</keyword>
<dbReference type="UniPathway" id="UPA00299"/>
<keyword evidence="6" id="KW-1185">Reference proteome</keyword>
<dbReference type="RefSeq" id="WP_006682337.1">
    <property type="nucleotide sequence ID" value="NZ_CAFB01000037.1"/>
</dbReference>
<dbReference type="GO" id="GO:0046872">
    <property type="term" value="F:metal ion binding"/>
    <property type="evidence" value="ECO:0007669"/>
    <property type="project" value="UniProtKB-KW"/>
</dbReference>
<evidence type="ECO:0000313" key="6">
    <source>
        <dbReference type="Proteomes" id="UP000054051"/>
    </source>
</evidence>
<dbReference type="GO" id="GO:0004805">
    <property type="term" value="F:trehalose-phosphatase activity"/>
    <property type="evidence" value="ECO:0007669"/>
    <property type="project" value="UniProtKB-EC"/>
</dbReference>
<dbReference type="CDD" id="cd01627">
    <property type="entry name" value="HAD_TPP"/>
    <property type="match status" value="1"/>
</dbReference>
<dbReference type="InterPro" id="IPR036412">
    <property type="entry name" value="HAD-like_sf"/>
</dbReference>
<dbReference type="GO" id="GO:0005992">
    <property type="term" value="P:trehalose biosynthetic process"/>
    <property type="evidence" value="ECO:0007669"/>
    <property type="project" value="UniProtKB-UniPathway"/>
</dbReference>
<evidence type="ECO:0000313" key="5">
    <source>
        <dbReference type="EMBL" id="CCD29098.1"/>
    </source>
</evidence>
<dbReference type="NCBIfam" id="TIGR00685">
    <property type="entry name" value="T6PP"/>
    <property type="match status" value="1"/>
</dbReference>
<dbReference type="Proteomes" id="UP000054051">
    <property type="component" value="Unassembled WGS sequence"/>
</dbReference>
<dbReference type="EC" id="3.1.3.12" evidence="4"/>
<sequence length="261" mass="27617">MPLSLPDSLSARESAFFLDFDGTLAELAETPNDVRLSARARAVLDGLVQASNGAVAVISGRSIEGLDALLAPLKLPLAGVHGAERRAARGAVFRAAADRAPLGWMHQALEETVRAHPGMLLEHKGAALALHFRAAQGDAQKAEQAALRAVERLVAQAADQYTVQRGKRVFEIKPKQADKGRVIAAFLGEPPFAGRIPFFAGDDLTDEAGFEAVNARGGWSVKIGAGETAARARLASVNALLDWLECIVSASFHAGNRSNIK</sequence>
<name>G2J8K1_9BURK</name>
<dbReference type="NCBIfam" id="TIGR01484">
    <property type="entry name" value="HAD-SF-IIB"/>
    <property type="match status" value="1"/>
</dbReference>
<comment type="catalytic activity">
    <reaction evidence="4">
        <text>alpha,alpha-trehalose 6-phosphate + H2O = alpha,alpha-trehalose + phosphate</text>
        <dbReference type="Rhea" id="RHEA:23420"/>
        <dbReference type="ChEBI" id="CHEBI:15377"/>
        <dbReference type="ChEBI" id="CHEBI:16551"/>
        <dbReference type="ChEBI" id="CHEBI:43474"/>
        <dbReference type="ChEBI" id="CHEBI:58429"/>
        <dbReference type="EC" id="3.1.3.12"/>
    </reaction>
</comment>